<dbReference type="EMBL" id="GBXM01013778">
    <property type="protein sequence ID" value="JAH94799.1"/>
    <property type="molecule type" value="Transcribed_RNA"/>
</dbReference>
<reference evidence="2" key="2">
    <citation type="journal article" date="2015" name="Fish Shellfish Immunol.">
        <title>Early steps in the European eel (Anguilla anguilla)-Vibrio vulnificus interaction in the gills: Role of the RtxA13 toxin.</title>
        <authorList>
            <person name="Callol A."/>
            <person name="Pajuelo D."/>
            <person name="Ebbesson L."/>
            <person name="Teles M."/>
            <person name="MacKenzie S."/>
            <person name="Amaro C."/>
        </authorList>
    </citation>
    <scope>NUCLEOTIDE SEQUENCE</scope>
</reference>
<dbReference type="AlphaFoldDB" id="A0A0E9WWR8"/>
<sequence length="75" mass="8939">MTVVQPDSLDALRHTWFILWMIRLLSLSPCFMDEYGNDVCGNRKKPRRLICYPRWKLEDSVNWDACMCSPRCSNR</sequence>
<proteinExistence type="predicted"/>
<feature type="chain" id="PRO_5002434827" evidence="1">
    <location>
        <begin position="33"/>
        <end position="75"/>
    </location>
</feature>
<organism evidence="2">
    <name type="scientific">Anguilla anguilla</name>
    <name type="common">European freshwater eel</name>
    <name type="synonym">Muraena anguilla</name>
    <dbReference type="NCBI Taxonomy" id="7936"/>
    <lineage>
        <taxon>Eukaryota</taxon>
        <taxon>Metazoa</taxon>
        <taxon>Chordata</taxon>
        <taxon>Craniata</taxon>
        <taxon>Vertebrata</taxon>
        <taxon>Euteleostomi</taxon>
        <taxon>Actinopterygii</taxon>
        <taxon>Neopterygii</taxon>
        <taxon>Teleostei</taxon>
        <taxon>Anguilliformes</taxon>
        <taxon>Anguillidae</taxon>
        <taxon>Anguilla</taxon>
    </lineage>
</organism>
<protein>
    <submittedName>
        <fullName evidence="2">Uncharacterized protein</fullName>
    </submittedName>
</protein>
<evidence type="ECO:0000256" key="1">
    <source>
        <dbReference type="SAM" id="SignalP"/>
    </source>
</evidence>
<reference evidence="2" key="1">
    <citation type="submission" date="2014-11" db="EMBL/GenBank/DDBJ databases">
        <authorList>
            <person name="Amaro Gonzalez C."/>
        </authorList>
    </citation>
    <scope>NUCLEOTIDE SEQUENCE</scope>
</reference>
<name>A0A0E9WWR8_ANGAN</name>
<keyword evidence="1" id="KW-0732">Signal</keyword>
<feature type="signal peptide" evidence="1">
    <location>
        <begin position="1"/>
        <end position="32"/>
    </location>
</feature>
<accession>A0A0E9WWR8</accession>
<evidence type="ECO:0000313" key="2">
    <source>
        <dbReference type="EMBL" id="JAH94799.1"/>
    </source>
</evidence>